<protein>
    <recommendedName>
        <fullName evidence="6">NAD(P)-binding protein</fullName>
    </recommendedName>
</protein>
<dbReference type="Pfam" id="PF00106">
    <property type="entry name" value="adh_short"/>
    <property type="match status" value="1"/>
</dbReference>
<evidence type="ECO:0000256" key="1">
    <source>
        <dbReference type="ARBA" id="ARBA00006484"/>
    </source>
</evidence>
<dbReference type="PRINTS" id="PR00081">
    <property type="entry name" value="GDHRDH"/>
</dbReference>
<evidence type="ECO:0008006" key="6">
    <source>
        <dbReference type="Google" id="ProtNLM"/>
    </source>
</evidence>
<dbReference type="InterPro" id="IPR036291">
    <property type="entry name" value="NAD(P)-bd_dom_sf"/>
</dbReference>
<reference evidence="4 5" key="1">
    <citation type="submission" date="2023-08" db="EMBL/GenBank/DDBJ databases">
        <title>Black Yeasts Isolated from many extreme environments.</title>
        <authorList>
            <person name="Coleine C."/>
            <person name="Stajich J.E."/>
            <person name="Selbmann L."/>
        </authorList>
    </citation>
    <scope>NUCLEOTIDE SEQUENCE [LARGE SCALE GENOMIC DNA]</scope>
    <source>
        <strain evidence="4 5">CCFEE 5935</strain>
    </source>
</reference>
<dbReference type="EMBL" id="JAVRRT010000005">
    <property type="protein sequence ID" value="KAK5172007.1"/>
    <property type="molecule type" value="Genomic_DNA"/>
</dbReference>
<dbReference type="PANTHER" id="PTHR43976:SF16">
    <property type="entry name" value="SHORT-CHAIN DEHYDROGENASE_REDUCTASE FAMILY PROTEIN"/>
    <property type="match status" value="1"/>
</dbReference>
<comment type="caution">
    <text evidence="4">The sequence shown here is derived from an EMBL/GenBank/DDBJ whole genome shotgun (WGS) entry which is preliminary data.</text>
</comment>
<dbReference type="Gene3D" id="3.40.50.720">
    <property type="entry name" value="NAD(P)-binding Rossmann-like Domain"/>
    <property type="match status" value="1"/>
</dbReference>
<evidence type="ECO:0000256" key="3">
    <source>
        <dbReference type="RuleBase" id="RU000363"/>
    </source>
</evidence>
<evidence type="ECO:0000313" key="4">
    <source>
        <dbReference type="EMBL" id="KAK5172007.1"/>
    </source>
</evidence>
<dbReference type="PRINTS" id="PR00080">
    <property type="entry name" value="SDRFAMILY"/>
</dbReference>
<dbReference type="SUPFAM" id="SSF51735">
    <property type="entry name" value="NAD(P)-binding Rossmann-fold domains"/>
    <property type="match status" value="1"/>
</dbReference>
<proteinExistence type="inferred from homology"/>
<evidence type="ECO:0000313" key="5">
    <source>
        <dbReference type="Proteomes" id="UP001337655"/>
    </source>
</evidence>
<accession>A0AAV9PIF4</accession>
<keyword evidence="2" id="KW-0560">Oxidoreductase</keyword>
<dbReference type="RefSeq" id="XP_064660851.1">
    <property type="nucleotide sequence ID" value="XM_064800900.1"/>
</dbReference>
<dbReference type="Proteomes" id="UP001337655">
    <property type="component" value="Unassembled WGS sequence"/>
</dbReference>
<dbReference type="InterPro" id="IPR051911">
    <property type="entry name" value="SDR_oxidoreductase"/>
</dbReference>
<dbReference type="InterPro" id="IPR002347">
    <property type="entry name" value="SDR_fam"/>
</dbReference>
<comment type="similarity">
    <text evidence="1 3">Belongs to the short-chain dehydrogenases/reductases (SDR) family.</text>
</comment>
<sequence>MPHVQYTGSRRTTVGRELIEAITKRGDKAIATARNLSSIEDLKSDSVATLQLEVTASQDELNQRAEEAVKAFGRIDVLVHNAGYMQMGTWEDLTPELLQAQFATNFFGPVNLTRAILPHMRSRNAGTVVFVNSTSRLQHFAGVAAYGASKAALDRFVDGLTREVGPAGIKTLSLDIGAFQSSLILEHKAPSNVPPTEHHGQLMDALVGYLPLVHANPVIDITKLANLFVDLVKGEGVAEGREIPLRLPGGPDDLWKELANEQKDIPQTLPVGPDAFEYVKQLSEYGLRKIEMWEDVIKSANVETRAAQ</sequence>
<dbReference type="GeneID" id="89924990"/>
<dbReference type="GO" id="GO:0016491">
    <property type="term" value="F:oxidoreductase activity"/>
    <property type="evidence" value="ECO:0007669"/>
    <property type="project" value="UniProtKB-KW"/>
</dbReference>
<gene>
    <name evidence="4" type="ORF">LTR77_003644</name>
</gene>
<dbReference type="PANTHER" id="PTHR43976">
    <property type="entry name" value="SHORT CHAIN DEHYDROGENASE"/>
    <property type="match status" value="1"/>
</dbReference>
<dbReference type="AlphaFoldDB" id="A0AAV9PIF4"/>
<name>A0AAV9PIF4_9PEZI</name>
<organism evidence="4 5">
    <name type="scientific">Saxophila tyrrhenica</name>
    <dbReference type="NCBI Taxonomy" id="1690608"/>
    <lineage>
        <taxon>Eukaryota</taxon>
        <taxon>Fungi</taxon>
        <taxon>Dikarya</taxon>
        <taxon>Ascomycota</taxon>
        <taxon>Pezizomycotina</taxon>
        <taxon>Dothideomycetes</taxon>
        <taxon>Dothideomycetidae</taxon>
        <taxon>Mycosphaerellales</taxon>
        <taxon>Extremaceae</taxon>
        <taxon>Saxophila</taxon>
    </lineage>
</organism>
<keyword evidence="5" id="KW-1185">Reference proteome</keyword>
<evidence type="ECO:0000256" key="2">
    <source>
        <dbReference type="ARBA" id="ARBA00023002"/>
    </source>
</evidence>